<evidence type="ECO:0000256" key="2">
    <source>
        <dbReference type="ARBA" id="ARBA00012176"/>
    </source>
</evidence>
<comment type="similarity">
    <text evidence="1">Belongs to the PIGL family.</text>
</comment>
<comment type="caution">
    <text evidence="5">The sequence shown here is derived from an EMBL/GenBank/DDBJ whole genome shotgun (WGS) entry which is preliminary data.</text>
</comment>
<name>A0A286U6Q0_9AGAM</name>
<protein>
    <recommendedName>
        <fullName evidence="2">N-acetylglucosaminylphosphatidylinositol deacetylase</fullName>
        <ecNumber evidence="2">3.5.1.89</ecNumber>
    </recommendedName>
</protein>
<dbReference type="GO" id="GO:0000225">
    <property type="term" value="F:N-acetylglucosaminylphosphatidylinositol deacetylase activity"/>
    <property type="evidence" value="ECO:0007669"/>
    <property type="project" value="UniProtKB-EC"/>
</dbReference>
<dbReference type="InterPro" id="IPR024078">
    <property type="entry name" value="LmbE-like_dom_sf"/>
</dbReference>
<proteinExistence type="inferred from homology"/>
<dbReference type="GO" id="GO:0016020">
    <property type="term" value="C:membrane"/>
    <property type="evidence" value="ECO:0007669"/>
    <property type="project" value="GOC"/>
</dbReference>
<evidence type="ECO:0000256" key="1">
    <source>
        <dbReference type="ARBA" id="ARBA00006066"/>
    </source>
</evidence>
<dbReference type="EMBL" id="NBII01000010">
    <property type="protein sequence ID" value="PAV15258.1"/>
    <property type="molecule type" value="Genomic_DNA"/>
</dbReference>
<evidence type="ECO:0000313" key="6">
    <source>
        <dbReference type="Proteomes" id="UP000217199"/>
    </source>
</evidence>
<feature type="chain" id="PRO_5013891087" description="N-acetylglucosaminylphosphatidylinositol deacetylase" evidence="4">
    <location>
        <begin position="32"/>
        <end position="367"/>
    </location>
</feature>
<sequence>MFSHHTINFLWLISLLTPLAFLILSSPSTHGSFQAQYYEHKHNHEYKHTQRPRNILLLTAHPDDECMFFAPTLLALTGHKHGTEPGTNHKSGLLTNSKLNSGSQSQSQSQLESDGIAATPDEVNKEDMGNDKVHSLCLSTGDADGLGSIRKNELGASLDVLGVPEGRRWVLEEPFKDNITLFWDAELIAKYVRPYLVEHNIDIILTFDKYGISSHPNHISLYYGVSNLLSNPQHRGLRGYSLRTTPLLQKYTGVLEAAWLSLENLMCSPLSAPTRPNTLFVKLLAYFTRLTHHCETRLNFKSTVSGDSDLNSLAPPPTFISGWKEYFTALKAMTKHHSQLVWFRWLYVSFSRYMWVNDWIEIQVVLP</sequence>
<dbReference type="SUPFAM" id="SSF102588">
    <property type="entry name" value="LmbE-like"/>
    <property type="match status" value="2"/>
</dbReference>
<dbReference type="PANTHER" id="PTHR12993">
    <property type="entry name" value="N-ACETYLGLUCOSAMINYL-PHOSPHATIDYLINOSITOL DE-N-ACETYLASE-RELATED"/>
    <property type="match status" value="1"/>
</dbReference>
<organism evidence="5 6">
    <name type="scientific">Pyrrhoderma noxium</name>
    <dbReference type="NCBI Taxonomy" id="2282107"/>
    <lineage>
        <taxon>Eukaryota</taxon>
        <taxon>Fungi</taxon>
        <taxon>Dikarya</taxon>
        <taxon>Basidiomycota</taxon>
        <taxon>Agaricomycotina</taxon>
        <taxon>Agaricomycetes</taxon>
        <taxon>Hymenochaetales</taxon>
        <taxon>Hymenochaetaceae</taxon>
        <taxon>Pyrrhoderma</taxon>
    </lineage>
</organism>
<dbReference type="AlphaFoldDB" id="A0A286U6Q0"/>
<reference evidence="5 6" key="1">
    <citation type="journal article" date="2017" name="Mol. Ecol.">
        <title>Comparative and population genomic landscape of Phellinus noxius: A hypervariable fungus causing root rot in trees.</title>
        <authorList>
            <person name="Chung C.L."/>
            <person name="Lee T.J."/>
            <person name="Akiba M."/>
            <person name="Lee H.H."/>
            <person name="Kuo T.H."/>
            <person name="Liu D."/>
            <person name="Ke H.M."/>
            <person name="Yokoi T."/>
            <person name="Roa M.B."/>
            <person name="Lu M.J."/>
            <person name="Chang Y.Y."/>
            <person name="Ann P.J."/>
            <person name="Tsai J.N."/>
            <person name="Chen C.Y."/>
            <person name="Tzean S.S."/>
            <person name="Ota Y."/>
            <person name="Hattori T."/>
            <person name="Sahashi N."/>
            <person name="Liou R.F."/>
            <person name="Kikuchi T."/>
            <person name="Tsai I.J."/>
        </authorList>
    </citation>
    <scope>NUCLEOTIDE SEQUENCE [LARGE SCALE GENOMIC DNA]</scope>
    <source>
        <strain evidence="5 6">FFPRI411160</strain>
    </source>
</reference>
<dbReference type="PANTHER" id="PTHR12993:SF11">
    <property type="entry name" value="N-ACETYLGLUCOSAMINYL-PHOSPHATIDYLINOSITOL DE-N-ACETYLASE"/>
    <property type="match status" value="1"/>
</dbReference>
<evidence type="ECO:0000256" key="4">
    <source>
        <dbReference type="SAM" id="SignalP"/>
    </source>
</evidence>
<dbReference type="Pfam" id="PF02585">
    <property type="entry name" value="PIG-L"/>
    <property type="match status" value="1"/>
</dbReference>
<accession>A0A286U6Q0</accession>
<feature type="signal peptide" evidence="4">
    <location>
        <begin position="1"/>
        <end position="31"/>
    </location>
</feature>
<dbReference type="OrthoDB" id="440160at2759"/>
<dbReference type="InterPro" id="IPR003737">
    <property type="entry name" value="GlcNAc_PI_deacetylase-related"/>
</dbReference>
<dbReference type="Gene3D" id="3.40.50.10320">
    <property type="entry name" value="LmbE-like"/>
    <property type="match status" value="2"/>
</dbReference>
<keyword evidence="4" id="KW-0732">Signal</keyword>
<evidence type="ECO:0000256" key="3">
    <source>
        <dbReference type="SAM" id="MobiDB-lite"/>
    </source>
</evidence>
<feature type="compositionally biased region" description="Polar residues" evidence="3">
    <location>
        <begin position="85"/>
        <end position="102"/>
    </location>
</feature>
<dbReference type="UniPathway" id="UPA00196"/>
<dbReference type="GO" id="GO:0005783">
    <property type="term" value="C:endoplasmic reticulum"/>
    <property type="evidence" value="ECO:0007669"/>
    <property type="project" value="TreeGrafter"/>
</dbReference>
<evidence type="ECO:0000313" key="5">
    <source>
        <dbReference type="EMBL" id="PAV15258.1"/>
    </source>
</evidence>
<dbReference type="InParanoid" id="A0A286U6Q0"/>
<keyword evidence="6" id="KW-1185">Reference proteome</keyword>
<dbReference type="EC" id="3.5.1.89" evidence="2"/>
<gene>
    <name evidence="5" type="ORF">PNOK_0901900</name>
</gene>
<dbReference type="GO" id="GO:0006506">
    <property type="term" value="P:GPI anchor biosynthetic process"/>
    <property type="evidence" value="ECO:0007669"/>
    <property type="project" value="UniProtKB-UniPathway"/>
</dbReference>
<dbReference type="FunCoup" id="A0A286U6Q0">
    <property type="interactions" value="244"/>
</dbReference>
<dbReference type="STRING" id="2282107.A0A286U6Q0"/>
<feature type="region of interest" description="Disordered" evidence="3">
    <location>
        <begin position="80"/>
        <end position="114"/>
    </location>
</feature>
<dbReference type="Proteomes" id="UP000217199">
    <property type="component" value="Unassembled WGS sequence"/>
</dbReference>